<accession>A0ABQ6BCW7</accession>
<protein>
    <submittedName>
        <fullName evidence="1">Uncharacterized protein</fullName>
    </submittedName>
</protein>
<gene>
    <name evidence="1" type="ORF">GCM10007857_89150</name>
</gene>
<evidence type="ECO:0000313" key="1">
    <source>
        <dbReference type="EMBL" id="GLR92195.1"/>
    </source>
</evidence>
<name>A0ABQ6BCW7_9BRAD</name>
<reference evidence="2" key="1">
    <citation type="journal article" date="2019" name="Int. J. Syst. Evol. Microbiol.">
        <title>The Global Catalogue of Microorganisms (GCM) 10K type strain sequencing project: providing services to taxonomists for standard genome sequencing and annotation.</title>
        <authorList>
            <consortium name="The Broad Institute Genomics Platform"/>
            <consortium name="The Broad Institute Genome Sequencing Center for Infectious Disease"/>
            <person name="Wu L."/>
            <person name="Ma J."/>
        </authorList>
    </citation>
    <scope>NUCLEOTIDE SEQUENCE [LARGE SCALE GENOMIC DNA]</scope>
    <source>
        <strain evidence="2">NBRC 102520</strain>
    </source>
</reference>
<proteinExistence type="predicted"/>
<sequence>MVTLKAMLRCERAAGAQPCESRDLLFAVKREINGLAAQERLRERSTQFTA</sequence>
<dbReference type="Proteomes" id="UP001156905">
    <property type="component" value="Unassembled WGS sequence"/>
</dbReference>
<keyword evidence="2" id="KW-1185">Reference proteome</keyword>
<dbReference type="EMBL" id="BSOW01000071">
    <property type="protein sequence ID" value="GLR92195.1"/>
    <property type="molecule type" value="Genomic_DNA"/>
</dbReference>
<organism evidence="1 2">
    <name type="scientific">Bradyrhizobium iriomotense</name>
    <dbReference type="NCBI Taxonomy" id="441950"/>
    <lineage>
        <taxon>Bacteria</taxon>
        <taxon>Pseudomonadati</taxon>
        <taxon>Pseudomonadota</taxon>
        <taxon>Alphaproteobacteria</taxon>
        <taxon>Hyphomicrobiales</taxon>
        <taxon>Nitrobacteraceae</taxon>
        <taxon>Bradyrhizobium</taxon>
    </lineage>
</organism>
<evidence type="ECO:0000313" key="2">
    <source>
        <dbReference type="Proteomes" id="UP001156905"/>
    </source>
</evidence>
<comment type="caution">
    <text evidence="1">The sequence shown here is derived from an EMBL/GenBank/DDBJ whole genome shotgun (WGS) entry which is preliminary data.</text>
</comment>